<feature type="transmembrane region" description="Helical" evidence="11">
    <location>
        <begin position="179"/>
        <end position="199"/>
    </location>
</feature>
<name>A0A7L4P8L8_9CREN</name>
<dbReference type="GO" id="GO:0046872">
    <property type="term" value="F:metal ion binding"/>
    <property type="evidence" value="ECO:0007669"/>
    <property type="project" value="UniProtKB-KW"/>
</dbReference>
<evidence type="ECO:0000313" key="12">
    <source>
        <dbReference type="EMBL" id="NYR14964.1"/>
    </source>
</evidence>
<dbReference type="InterPro" id="IPR002585">
    <property type="entry name" value="Cyt-d_ubiquinol_oxidase_su_1"/>
</dbReference>
<keyword evidence="5 11" id="KW-0812">Transmembrane</keyword>
<evidence type="ECO:0000256" key="6">
    <source>
        <dbReference type="ARBA" id="ARBA00022723"/>
    </source>
</evidence>
<feature type="transmembrane region" description="Helical" evidence="11">
    <location>
        <begin position="92"/>
        <end position="115"/>
    </location>
</feature>
<proteinExistence type="predicted"/>
<comment type="subcellular location">
    <subcellularLocation>
        <location evidence="1">Cell membrane</location>
        <topology evidence="1">Multi-pass membrane protein</topology>
    </subcellularLocation>
</comment>
<dbReference type="GO" id="GO:0019646">
    <property type="term" value="P:aerobic electron transport chain"/>
    <property type="evidence" value="ECO:0007669"/>
    <property type="project" value="InterPro"/>
</dbReference>
<feature type="transmembrane region" description="Helical" evidence="11">
    <location>
        <begin position="6"/>
        <end position="36"/>
    </location>
</feature>
<dbReference type="GO" id="GO:0070069">
    <property type="term" value="C:cytochrome complex"/>
    <property type="evidence" value="ECO:0007669"/>
    <property type="project" value="InterPro"/>
</dbReference>
<dbReference type="RefSeq" id="WP_011899973.1">
    <property type="nucleotide sequence ID" value="NZ_JAAVJF010000001.1"/>
</dbReference>
<comment type="caution">
    <text evidence="12">The sequence shown here is derived from an EMBL/GenBank/DDBJ whole genome shotgun (WGS) entry which is preliminary data.</text>
</comment>
<keyword evidence="6" id="KW-0479">Metal-binding</keyword>
<keyword evidence="7" id="KW-0249">Electron transport</keyword>
<evidence type="ECO:0000256" key="3">
    <source>
        <dbReference type="ARBA" id="ARBA00022475"/>
    </source>
</evidence>
<evidence type="ECO:0000256" key="4">
    <source>
        <dbReference type="ARBA" id="ARBA00022617"/>
    </source>
</evidence>
<dbReference type="Pfam" id="PF01654">
    <property type="entry name" value="Cyt_bd_oxida_I"/>
    <property type="match status" value="1"/>
</dbReference>
<feature type="transmembrane region" description="Helical" evidence="11">
    <location>
        <begin position="251"/>
        <end position="270"/>
    </location>
</feature>
<dbReference type="GeneID" id="5055006"/>
<protein>
    <submittedName>
        <fullName evidence="12">Cytochrome oxidase subunit I</fullName>
    </submittedName>
</protein>
<keyword evidence="4" id="KW-0349">Heme</keyword>
<organism evidence="12 13">
    <name type="scientific">Pyrobaculum arsenaticum</name>
    <dbReference type="NCBI Taxonomy" id="121277"/>
    <lineage>
        <taxon>Archaea</taxon>
        <taxon>Thermoproteota</taxon>
        <taxon>Thermoprotei</taxon>
        <taxon>Thermoproteales</taxon>
        <taxon>Thermoproteaceae</taxon>
        <taxon>Pyrobaculum</taxon>
    </lineage>
</organism>
<dbReference type="OMA" id="VWGTIIT"/>
<reference evidence="12 13" key="1">
    <citation type="journal article" date="2020" name="Nat. Commun.">
        <title>The structures of two archaeal type IV pili illuminate evolutionary relationships.</title>
        <authorList>
            <person name="Wang F."/>
            <person name="Baquero D.P."/>
            <person name="Su Z."/>
            <person name="Beltran L.C."/>
            <person name="Prangishvili D."/>
            <person name="Krupovic M."/>
            <person name="Egelman E.H."/>
        </authorList>
    </citation>
    <scope>NUCLEOTIDE SEQUENCE [LARGE SCALE GENOMIC DNA]</scope>
    <source>
        <strain evidence="12 13">2GA</strain>
    </source>
</reference>
<keyword evidence="10 11" id="KW-0472">Membrane</keyword>
<keyword evidence="2" id="KW-0813">Transport</keyword>
<keyword evidence="3" id="KW-1003">Cell membrane</keyword>
<dbReference type="GO" id="GO:0005886">
    <property type="term" value="C:plasma membrane"/>
    <property type="evidence" value="ECO:0007669"/>
    <property type="project" value="UniProtKB-SubCell"/>
</dbReference>
<evidence type="ECO:0000256" key="8">
    <source>
        <dbReference type="ARBA" id="ARBA00022989"/>
    </source>
</evidence>
<accession>A0A7L4P8L8</accession>
<evidence type="ECO:0000256" key="10">
    <source>
        <dbReference type="ARBA" id="ARBA00023136"/>
    </source>
</evidence>
<evidence type="ECO:0000313" key="13">
    <source>
        <dbReference type="Proteomes" id="UP000554766"/>
    </source>
</evidence>
<keyword evidence="13" id="KW-1185">Reference proteome</keyword>
<evidence type="ECO:0000256" key="7">
    <source>
        <dbReference type="ARBA" id="ARBA00022982"/>
    </source>
</evidence>
<evidence type="ECO:0000256" key="2">
    <source>
        <dbReference type="ARBA" id="ARBA00022448"/>
    </source>
</evidence>
<feature type="transmembrane region" description="Helical" evidence="11">
    <location>
        <begin position="211"/>
        <end position="231"/>
    </location>
</feature>
<evidence type="ECO:0000256" key="9">
    <source>
        <dbReference type="ARBA" id="ARBA00023004"/>
    </source>
</evidence>
<evidence type="ECO:0000256" key="1">
    <source>
        <dbReference type="ARBA" id="ARBA00004651"/>
    </source>
</evidence>
<dbReference type="GO" id="GO:0009055">
    <property type="term" value="F:electron transfer activity"/>
    <property type="evidence" value="ECO:0007669"/>
    <property type="project" value="InterPro"/>
</dbReference>
<feature type="transmembrane region" description="Helical" evidence="11">
    <location>
        <begin position="127"/>
        <end position="147"/>
    </location>
</feature>
<feature type="transmembrane region" description="Helical" evidence="11">
    <location>
        <begin position="56"/>
        <end position="80"/>
    </location>
</feature>
<gene>
    <name evidence="12" type="ORF">HC235_03110</name>
</gene>
<keyword evidence="8 11" id="KW-1133">Transmembrane helix</keyword>
<feature type="transmembrane region" description="Helical" evidence="11">
    <location>
        <begin position="282"/>
        <end position="300"/>
    </location>
</feature>
<dbReference type="EMBL" id="JAAVJF010000001">
    <property type="protein sequence ID" value="NYR14964.1"/>
    <property type="molecule type" value="Genomic_DNA"/>
</dbReference>
<feature type="transmembrane region" description="Helical" evidence="11">
    <location>
        <begin position="333"/>
        <end position="357"/>
    </location>
</feature>
<dbReference type="AlphaFoldDB" id="A0A7L4P8L8"/>
<evidence type="ECO:0000256" key="11">
    <source>
        <dbReference type="SAM" id="Phobius"/>
    </source>
</evidence>
<dbReference type="Proteomes" id="UP000554766">
    <property type="component" value="Unassembled WGS sequence"/>
</dbReference>
<sequence length="368" mass="40311">MNEAVFIGFVGLGLAVTLHILFTAMTLGTGLIAAYYRWLAYRKNDAWSELFARKAFKVLIVSELFSGVWGTIITVFLAGFFTALTTLATNALFIPIAIAIASIMVRIPTIAISWYTWGKIHPKTHSLIMWVMALSGFGIPFGFRAIFAEINNPVAVGYYLQTGNNPGFMPYENPLFWTLYLHTVAAVISTGGFVAASLMSLEKDPKGISTALKIGFLVLMAQLSLGPLYWLSLSWYAPLLFNSVNTTFGPLFAIKLVAVATLFILGLQAYRKIKAGAAAPGYVKWLGPLALFIVVAGEVLNDGSHYPYMVIAGEKGLPATLFANFYMDIPMGAVYVILAFFIFSVVVFTTAAFYALYRRFLAEVPQAE</sequence>
<evidence type="ECO:0000256" key="5">
    <source>
        <dbReference type="ARBA" id="ARBA00022692"/>
    </source>
</evidence>
<keyword evidence="9" id="KW-0408">Iron</keyword>